<dbReference type="GO" id="GO:0005634">
    <property type="term" value="C:nucleus"/>
    <property type="evidence" value="ECO:0007669"/>
    <property type="project" value="UniProtKB-SubCell"/>
</dbReference>
<keyword evidence="4 8" id="KW-0863">Zinc-finger</keyword>
<name>A0A9P0AVL0_BRAAE</name>
<dbReference type="GO" id="GO:0003677">
    <property type="term" value="F:DNA binding"/>
    <property type="evidence" value="ECO:0007669"/>
    <property type="project" value="UniProtKB-KW"/>
</dbReference>
<feature type="domain" description="C2H2-type" evidence="9">
    <location>
        <begin position="59"/>
        <end position="86"/>
    </location>
</feature>
<evidence type="ECO:0000259" key="9">
    <source>
        <dbReference type="PROSITE" id="PS50157"/>
    </source>
</evidence>
<dbReference type="Gene3D" id="3.30.160.60">
    <property type="entry name" value="Classic Zinc Finger"/>
    <property type="match status" value="1"/>
</dbReference>
<dbReference type="PROSITE" id="PS50157">
    <property type="entry name" value="ZINC_FINGER_C2H2_2"/>
    <property type="match status" value="1"/>
</dbReference>
<dbReference type="InterPro" id="IPR013087">
    <property type="entry name" value="Znf_C2H2_type"/>
</dbReference>
<keyword evidence="11" id="KW-1185">Reference proteome</keyword>
<evidence type="ECO:0000256" key="3">
    <source>
        <dbReference type="ARBA" id="ARBA00022737"/>
    </source>
</evidence>
<evidence type="ECO:0000256" key="7">
    <source>
        <dbReference type="ARBA" id="ARBA00023242"/>
    </source>
</evidence>
<dbReference type="GO" id="GO:0008270">
    <property type="term" value="F:zinc ion binding"/>
    <property type="evidence" value="ECO:0007669"/>
    <property type="project" value="UniProtKB-KW"/>
</dbReference>
<protein>
    <recommendedName>
        <fullName evidence="9">C2H2-type domain-containing protein</fullName>
    </recommendedName>
</protein>
<accession>A0A9P0AVL0</accession>
<dbReference type="AlphaFoldDB" id="A0A9P0AVL0"/>
<keyword evidence="6" id="KW-0238">DNA-binding</keyword>
<organism evidence="10 11">
    <name type="scientific">Brassicogethes aeneus</name>
    <name type="common">Rape pollen beetle</name>
    <name type="synonym">Meligethes aeneus</name>
    <dbReference type="NCBI Taxonomy" id="1431903"/>
    <lineage>
        <taxon>Eukaryota</taxon>
        <taxon>Metazoa</taxon>
        <taxon>Ecdysozoa</taxon>
        <taxon>Arthropoda</taxon>
        <taxon>Hexapoda</taxon>
        <taxon>Insecta</taxon>
        <taxon>Pterygota</taxon>
        <taxon>Neoptera</taxon>
        <taxon>Endopterygota</taxon>
        <taxon>Coleoptera</taxon>
        <taxon>Polyphaga</taxon>
        <taxon>Cucujiformia</taxon>
        <taxon>Nitidulidae</taxon>
        <taxon>Meligethinae</taxon>
        <taxon>Brassicogethes</taxon>
    </lineage>
</organism>
<evidence type="ECO:0000313" key="10">
    <source>
        <dbReference type="EMBL" id="CAH0549873.1"/>
    </source>
</evidence>
<dbReference type="FunFam" id="3.30.160.60:FF:000145">
    <property type="entry name" value="Zinc finger protein 574"/>
    <property type="match status" value="1"/>
</dbReference>
<evidence type="ECO:0000256" key="4">
    <source>
        <dbReference type="ARBA" id="ARBA00022771"/>
    </source>
</evidence>
<dbReference type="EMBL" id="OV121142">
    <property type="protein sequence ID" value="CAH0549873.1"/>
    <property type="molecule type" value="Genomic_DNA"/>
</dbReference>
<comment type="subcellular location">
    <subcellularLocation>
        <location evidence="1">Nucleus</location>
    </subcellularLocation>
</comment>
<keyword evidence="5" id="KW-0862">Zinc</keyword>
<dbReference type="SMART" id="SM00355">
    <property type="entry name" value="ZnF_C2H2"/>
    <property type="match status" value="4"/>
</dbReference>
<reference evidence="10" key="1">
    <citation type="submission" date="2021-12" db="EMBL/GenBank/DDBJ databases">
        <authorList>
            <person name="King R."/>
        </authorList>
    </citation>
    <scope>NUCLEOTIDE SEQUENCE</scope>
</reference>
<proteinExistence type="predicted"/>
<keyword evidence="3" id="KW-0677">Repeat</keyword>
<dbReference type="PANTHER" id="PTHR24392">
    <property type="entry name" value="ZINC FINGER PROTEIN"/>
    <property type="match status" value="1"/>
</dbReference>
<dbReference type="SUPFAM" id="SSF57667">
    <property type="entry name" value="beta-beta-alpha zinc fingers"/>
    <property type="match status" value="1"/>
</dbReference>
<dbReference type="OrthoDB" id="6784147at2759"/>
<evidence type="ECO:0000256" key="8">
    <source>
        <dbReference type="PROSITE-ProRule" id="PRU00042"/>
    </source>
</evidence>
<gene>
    <name evidence="10" type="ORF">MELIAE_LOCUS2883</name>
</gene>
<keyword evidence="2" id="KW-0479">Metal-binding</keyword>
<evidence type="ECO:0000256" key="5">
    <source>
        <dbReference type="ARBA" id="ARBA00022833"/>
    </source>
</evidence>
<keyword evidence="7" id="KW-0539">Nucleus</keyword>
<dbReference type="Proteomes" id="UP001154078">
    <property type="component" value="Chromosome 11"/>
</dbReference>
<evidence type="ECO:0000256" key="6">
    <source>
        <dbReference type="ARBA" id="ARBA00023125"/>
    </source>
</evidence>
<feature type="non-terminal residue" evidence="10">
    <location>
        <position position="148"/>
    </location>
</feature>
<evidence type="ECO:0000256" key="1">
    <source>
        <dbReference type="ARBA" id="ARBA00004123"/>
    </source>
</evidence>
<evidence type="ECO:0000313" key="11">
    <source>
        <dbReference type="Proteomes" id="UP001154078"/>
    </source>
</evidence>
<evidence type="ECO:0000256" key="2">
    <source>
        <dbReference type="ARBA" id="ARBA00022723"/>
    </source>
</evidence>
<dbReference type="InterPro" id="IPR036236">
    <property type="entry name" value="Znf_C2H2_sf"/>
</dbReference>
<sequence>MNLHSHILSKHKLENVGENKIKISSKIHECTKCTYLTANKSAYNNHIKVCLKLKNVEWYKCQICQFRTIKKSNLTKHIKTHTKIKDLKCSFCHFQCNGKQNLDNHILRKHSHLLNENNKNIITSKIHYCKYCTYKSTMANILTSHIKT</sequence>